<dbReference type="Pfam" id="PF08737">
    <property type="entry name" value="Rgp1"/>
    <property type="match status" value="1"/>
</dbReference>
<feature type="compositionally biased region" description="Low complexity" evidence="1">
    <location>
        <begin position="14"/>
        <end position="35"/>
    </location>
</feature>
<evidence type="ECO:0000259" key="2">
    <source>
        <dbReference type="Pfam" id="PF13847"/>
    </source>
</evidence>
<proteinExistence type="predicted"/>
<reference evidence="3" key="1">
    <citation type="submission" date="2020-01" db="EMBL/GenBank/DDBJ databases">
        <title>Genome Sequencing of Three Apophysomyces-Like Fungal Strains Confirms a Novel Fungal Genus in the Mucoromycota with divergent Burkholderia-like Endosymbiotic Bacteria.</title>
        <authorList>
            <person name="Stajich J.E."/>
            <person name="Macias A.M."/>
            <person name="Carter-House D."/>
            <person name="Lovett B."/>
            <person name="Kasson L.R."/>
            <person name="Berry K."/>
            <person name="Grigoriev I."/>
            <person name="Chang Y."/>
            <person name="Spatafora J."/>
            <person name="Kasson M.T."/>
        </authorList>
    </citation>
    <scope>NUCLEOTIDE SEQUENCE</scope>
    <source>
        <strain evidence="3">NRRL A-21654</strain>
    </source>
</reference>
<organism evidence="3 4">
    <name type="scientific">Apophysomyces ossiformis</name>
    <dbReference type="NCBI Taxonomy" id="679940"/>
    <lineage>
        <taxon>Eukaryota</taxon>
        <taxon>Fungi</taxon>
        <taxon>Fungi incertae sedis</taxon>
        <taxon>Mucoromycota</taxon>
        <taxon>Mucoromycotina</taxon>
        <taxon>Mucoromycetes</taxon>
        <taxon>Mucorales</taxon>
        <taxon>Mucorineae</taxon>
        <taxon>Mucoraceae</taxon>
        <taxon>Apophysomyces</taxon>
    </lineage>
</organism>
<evidence type="ECO:0000313" key="4">
    <source>
        <dbReference type="Proteomes" id="UP000605846"/>
    </source>
</evidence>
<feature type="compositionally biased region" description="Polar residues" evidence="1">
    <location>
        <begin position="325"/>
        <end position="348"/>
    </location>
</feature>
<feature type="region of interest" description="Disordered" evidence="1">
    <location>
        <begin position="311"/>
        <end position="348"/>
    </location>
</feature>
<accession>A0A8H7BS47</accession>
<dbReference type="OrthoDB" id="1918at2759"/>
<name>A0A8H7BS47_9FUNG</name>
<dbReference type="InterPro" id="IPR029063">
    <property type="entry name" value="SAM-dependent_MTases_sf"/>
</dbReference>
<gene>
    <name evidence="3" type="ORF">EC973_005290</name>
</gene>
<feature type="domain" description="Methyltransferase" evidence="2">
    <location>
        <begin position="85"/>
        <end position="185"/>
    </location>
</feature>
<feature type="region of interest" description="Disordered" evidence="1">
    <location>
        <begin position="1"/>
        <end position="35"/>
    </location>
</feature>
<sequence>MGNQVSKKRKSKHTTSGDSSVSCCTSSGPDSSSTNSIPKYRPAYFFPNNEIEASRLHSEHYLYKHVFQKTYFAPVTDLLQNTDALVLDVGCGVNASWIIDVATDFPKATFYGIDMVEPLGINAPEIHLVPQNCRFQTLNILDGIPHQDNLFDFVHQRMLCAAYTNEDLPWVMKELMRVTKPEGYVELMESLPSAEFNLAKQPQTGRRDRHSKSPSRDVEGLALAGLSAKQSSTSSSFTSLASSTLSFFTGYPAQTPSPPAALPPHAPRETRWEESIGLSGVEESIVLNPTTDEGEPISIELGAHDTLTPRSSIETHSSFMRDVTENSPRSSMDSLASSNLKQQQQRHSQLLKSCSTSTLAKKPEHLLWGFAQLVGQFVIDPTLINNNEFAPLKHRTMYRPHGVGFGGGGGGLLAKPDAHSKIDTRTTPVFSTPPSILFVDLDLTPGETRKFSYKLKLPNDIPPSYRGRAIRFNYYLVVGTQRSSSVQSGSQGQTVQIPFRVLNHVSEDGSRPIYDLMNPVVMYKDEAAVEGFTEDDFKSVKTPKRRASKSANNKAREEFGNYVNELLANKSMPVHELTRRESDAYDVQETDDQVMDDTTGLHNKTCAQIVSRLANTSRKAMYDICKNNQRVAQLHLIKTAYRLGEPVMGVLDFEGAALSTFEVSIFLESNEAVEPSIALRQPHQIARISRKCHAEHHSFCLGHRQLAFSLPIPTIASPEFQTTGVKLQYYLKFEFITSTQNESIFSPLFLPINVDNRHKHYQSAQQVDVSTFDCQIPIRVYGSPGGADRALYGRPHSFSVK</sequence>
<dbReference type="InterPro" id="IPR025714">
    <property type="entry name" value="Methyltranfer_dom"/>
</dbReference>
<dbReference type="InterPro" id="IPR014848">
    <property type="entry name" value="Rgp1"/>
</dbReference>
<dbReference type="Gene3D" id="3.40.50.150">
    <property type="entry name" value="Vaccinia Virus protein VP39"/>
    <property type="match status" value="1"/>
</dbReference>
<dbReference type="Pfam" id="PF13847">
    <property type="entry name" value="Methyltransf_31"/>
    <property type="match status" value="1"/>
</dbReference>
<dbReference type="EMBL" id="JABAYA010000030">
    <property type="protein sequence ID" value="KAF7728895.1"/>
    <property type="molecule type" value="Genomic_DNA"/>
</dbReference>
<dbReference type="SUPFAM" id="SSF53335">
    <property type="entry name" value="S-adenosyl-L-methionine-dependent methyltransferases"/>
    <property type="match status" value="1"/>
</dbReference>
<evidence type="ECO:0000313" key="3">
    <source>
        <dbReference type="EMBL" id="KAF7728895.1"/>
    </source>
</evidence>
<dbReference type="PANTHER" id="PTHR12507">
    <property type="entry name" value="REDUCED GROWTH PHENOTYPE 1 RGP1, YEAST -RELATED"/>
    <property type="match status" value="1"/>
</dbReference>
<evidence type="ECO:0000256" key="1">
    <source>
        <dbReference type="SAM" id="MobiDB-lite"/>
    </source>
</evidence>
<dbReference type="Proteomes" id="UP000605846">
    <property type="component" value="Unassembled WGS sequence"/>
</dbReference>
<comment type="caution">
    <text evidence="3">The sequence shown here is derived from an EMBL/GenBank/DDBJ whole genome shotgun (WGS) entry which is preliminary data.</text>
</comment>
<feature type="region of interest" description="Disordered" evidence="1">
    <location>
        <begin position="196"/>
        <end position="218"/>
    </location>
</feature>
<dbReference type="AlphaFoldDB" id="A0A8H7BS47"/>
<protein>
    <recommendedName>
        <fullName evidence="2">Methyltransferase domain-containing protein</fullName>
    </recommendedName>
</protein>
<feature type="compositionally biased region" description="Basic residues" evidence="1">
    <location>
        <begin position="1"/>
        <end position="13"/>
    </location>
</feature>
<keyword evidence="4" id="KW-1185">Reference proteome</keyword>